<dbReference type="InterPro" id="IPR050211">
    <property type="entry name" value="FOX_domain-containing"/>
</dbReference>
<dbReference type="Proteomes" id="UP000694888">
    <property type="component" value="Unplaced"/>
</dbReference>
<evidence type="ECO:0000259" key="12">
    <source>
        <dbReference type="PROSITE" id="PS50039"/>
    </source>
</evidence>
<reference evidence="14" key="1">
    <citation type="submission" date="2025-08" db="UniProtKB">
        <authorList>
            <consortium name="RefSeq"/>
        </authorList>
    </citation>
    <scope>IDENTIFICATION</scope>
</reference>
<organism evidence="13 14">
    <name type="scientific">Aplysia californica</name>
    <name type="common">California sea hare</name>
    <dbReference type="NCBI Taxonomy" id="6500"/>
    <lineage>
        <taxon>Eukaryota</taxon>
        <taxon>Metazoa</taxon>
        <taxon>Spiralia</taxon>
        <taxon>Lophotrochozoa</taxon>
        <taxon>Mollusca</taxon>
        <taxon>Gastropoda</taxon>
        <taxon>Heterobranchia</taxon>
        <taxon>Euthyneura</taxon>
        <taxon>Tectipleura</taxon>
        <taxon>Aplysiida</taxon>
        <taxon>Aplysioidea</taxon>
        <taxon>Aplysiidae</taxon>
        <taxon>Aplysia</taxon>
    </lineage>
</organism>
<evidence type="ECO:0000313" key="13">
    <source>
        <dbReference type="Proteomes" id="UP000694888"/>
    </source>
</evidence>
<evidence type="ECO:0000256" key="9">
    <source>
        <dbReference type="ARBA" id="ARBA00034872"/>
    </source>
</evidence>
<keyword evidence="8 10" id="KW-0539">Nucleus</keyword>
<dbReference type="InterPro" id="IPR018122">
    <property type="entry name" value="TF_fork_head_CS_1"/>
</dbReference>
<proteinExistence type="predicted"/>
<dbReference type="PRINTS" id="PR00053">
    <property type="entry name" value="FORKHEAD"/>
</dbReference>
<evidence type="ECO:0000256" key="5">
    <source>
        <dbReference type="ARBA" id="ARBA00023015"/>
    </source>
</evidence>
<feature type="compositionally biased region" description="Basic and acidic residues" evidence="11">
    <location>
        <begin position="293"/>
        <end position="310"/>
    </location>
</feature>
<evidence type="ECO:0000313" key="14">
    <source>
        <dbReference type="RefSeq" id="XP_005101910.2"/>
    </source>
</evidence>
<dbReference type="Gene3D" id="1.10.10.10">
    <property type="entry name" value="Winged helix-like DNA-binding domain superfamily/Winged helix DNA-binding domain"/>
    <property type="match status" value="1"/>
</dbReference>
<protein>
    <recommendedName>
        <fullName evidence="9">Forkhead box protein L2</fullName>
    </recommendedName>
</protein>
<dbReference type="InterPro" id="IPR047515">
    <property type="entry name" value="FH_FOXL2"/>
</dbReference>
<evidence type="ECO:0000256" key="1">
    <source>
        <dbReference type="ARBA" id="ARBA00022499"/>
    </source>
</evidence>
<keyword evidence="4" id="KW-0832">Ubl conjugation</keyword>
<sequence>MKRLSAPHDDTADMTSLRPLANLQEHVSKSFPEGPAEFGGLSSKFNTMDAVSSSVQTHGASLGSFDVSKDYHHGDNRDHSSLQSDASLNAHSSSPASSALSSSNFYSKLYGTENASSYFPHFKVYPPYSTGGHSHLAQDKNCSSKYGAHEDTSLSAQCGRHDGGYSEGGGSNNADALSGLSKTYNSIFENCPKPSKDENTQSSVSADASRDSPCKSECSGANEPGARHKGSNSSSDIAKQTNVDEKNNKVNKNVARACNNDAKTICANSDNTSSSNSNGNGNNNSSSNNNSDSSRDEKGAKQQESFRDAASKPAKTIKTEVDASGKSATPGDTKPPSSPAEPKADNPESYKDPNVKPPYSYVALIAMAIKESTEKRLTLSGIYQFIIGRFPYYEKNKKGWQNSIRHNLSLNECFVKVAREGGGERKGNFWTLDPAFEDMFEKGNYRRRRRMKRPYRPTLSLHKPLFSDPTHPFNQFTLNNYFNTPSYSQYPSYSPWAFTSNTGHTNMASGMSQLPTYRSCQRMAAAAAHHHSALNGLHQYSTSMGVGMGMGMGLGAPGPGGPQVAPSMPSPSNYASPYQSQFPEYGAVGTGSSLSFQCRQQAEAFNSPHYNAYWADR</sequence>
<keyword evidence="7" id="KW-0804">Transcription</keyword>
<name>A0ABM0JUN7_APLCA</name>
<dbReference type="InterPro" id="IPR036390">
    <property type="entry name" value="WH_DNA-bd_sf"/>
</dbReference>
<dbReference type="PANTHER" id="PTHR11829:SF411">
    <property type="entry name" value="FORKHEAD BOX PROTEIN L2"/>
    <property type="match status" value="1"/>
</dbReference>
<keyword evidence="13" id="KW-1185">Reference proteome</keyword>
<feature type="compositionally biased region" description="Polar residues" evidence="11">
    <location>
        <begin position="231"/>
        <end position="241"/>
    </location>
</feature>
<dbReference type="CDD" id="cd20028">
    <property type="entry name" value="FH_FOXL2"/>
    <property type="match status" value="1"/>
</dbReference>
<dbReference type="PROSITE" id="PS00657">
    <property type="entry name" value="FORK_HEAD_1"/>
    <property type="match status" value="1"/>
</dbReference>
<dbReference type="InterPro" id="IPR030456">
    <property type="entry name" value="TF_fork_head_CS_2"/>
</dbReference>
<keyword evidence="1" id="KW-1017">Isopeptide bond</keyword>
<feature type="compositionally biased region" description="Basic and acidic residues" evidence="11">
    <location>
        <begin position="342"/>
        <end position="354"/>
    </location>
</feature>
<dbReference type="RefSeq" id="XP_005101910.2">
    <property type="nucleotide sequence ID" value="XM_005101853.2"/>
</dbReference>
<evidence type="ECO:0000256" key="11">
    <source>
        <dbReference type="SAM" id="MobiDB-lite"/>
    </source>
</evidence>
<evidence type="ECO:0000256" key="7">
    <source>
        <dbReference type="ARBA" id="ARBA00023163"/>
    </source>
</evidence>
<dbReference type="PROSITE" id="PS00658">
    <property type="entry name" value="FORK_HEAD_2"/>
    <property type="match status" value="1"/>
</dbReference>
<feature type="compositionally biased region" description="Low complexity" evidence="11">
    <location>
        <begin position="86"/>
        <end position="99"/>
    </location>
</feature>
<evidence type="ECO:0000256" key="6">
    <source>
        <dbReference type="ARBA" id="ARBA00023125"/>
    </source>
</evidence>
<feature type="region of interest" description="Disordered" evidence="11">
    <location>
        <begin position="69"/>
        <end position="99"/>
    </location>
</feature>
<feature type="compositionally biased region" description="Basic and acidic residues" evidence="11">
    <location>
        <begin position="69"/>
        <end position="80"/>
    </location>
</feature>
<feature type="region of interest" description="Disordered" evidence="11">
    <location>
        <begin position="191"/>
        <end position="250"/>
    </location>
</feature>
<feature type="region of interest" description="Disordered" evidence="11">
    <location>
        <begin position="1"/>
        <end position="35"/>
    </location>
</feature>
<evidence type="ECO:0000256" key="10">
    <source>
        <dbReference type="PROSITE-ProRule" id="PRU00089"/>
    </source>
</evidence>
<dbReference type="PANTHER" id="PTHR11829">
    <property type="entry name" value="FORKHEAD BOX PROTEIN"/>
    <property type="match status" value="1"/>
</dbReference>
<dbReference type="InterPro" id="IPR036388">
    <property type="entry name" value="WH-like_DNA-bd_sf"/>
</dbReference>
<feature type="compositionally biased region" description="Low complexity" evidence="11">
    <location>
        <begin position="269"/>
        <end position="292"/>
    </location>
</feature>
<dbReference type="InterPro" id="IPR001766">
    <property type="entry name" value="Fork_head_dom"/>
</dbReference>
<dbReference type="Pfam" id="PF00250">
    <property type="entry name" value="Forkhead"/>
    <property type="match status" value="1"/>
</dbReference>
<evidence type="ECO:0000256" key="8">
    <source>
        <dbReference type="ARBA" id="ARBA00023242"/>
    </source>
</evidence>
<gene>
    <name evidence="14" type="primary">LOC101861370</name>
</gene>
<keyword evidence="2" id="KW-0597">Phosphoprotein</keyword>
<keyword evidence="6 10" id="KW-0238">DNA-binding</keyword>
<dbReference type="PROSITE" id="PS50039">
    <property type="entry name" value="FORK_HEAD_3"/>
    <property type="match status" value="1"/>
</dbReference>
<feature type="domain" description="Fork-head" evidence="12">
    <location>
        <begin position="356"/>
        <end position="450"/>
    </location>
</feature>
<dbReference type="SMART" id="SM00339">
    <property type="entry name" value="FH"/>
    <property type="match status" value="1"/>
</dbReference>
<evidence type="ECO:0000256" key="3">
    <source>
        <dbReference type="ARBA" id="ARBA00022782"/>
    </source>
</evidence>
<keyword evidence="3" id="KW-0221">Differentiation</keyword>
<evidence type="ECO:0000256" key="2">
    <source>
        <dbReference type="ARBA" id="ARBA00022553"/>
    </source>
</evidence>
<dbReference type="GeneID" id="101861370"/>
<comment type="subcellular location">
    <subcellularLocation>
        <location evidence="10">Nucleus</location>
    </subcellularLocation>
</comment>
<keyword evidence="5" id="KW-0805">Transcription regulation</keyword>
<evidence type="ECO:0000256" key="4">
    <source>
        <dbReference type="ARBA" id="ARBA00022843"/>
    </source>
</evidence>
<dbReference type="SUPFAM" id="SSF46785">
    <property type="entry name" value="Winged helix' DNA-binding domain"/>
    <property type="match status" value="1"/>
</dbReference>
<feature type="region of interest" description="Disordered" evidence="11">
    <location>
        <begin position="269"/>
        <end position="355"/>
    </location>
</feature>
<feature type="compositionally biased region" description="Basic and acidic residues" evidence="11">
    <location>
        <begin position="1"/>
        <end position="11"/>
    </location>
</feature>
<feature type="DNA-binding region" description="Fork-head" evidence="10">
    <location>
        <begin position="356"/>
        <end position="450"/>
    </location>
</feature>
<accession>A0ABM0JUN7</accession>